<feature type="transmembrane region" description="Helical" evidence="7">
    <location>
        <begin position="12"/>
        <end position="33"/>
    </location>
</feature>
<proteinExistence type="inferred from homology"/>
<dbReference type="InterPro" id="IPR050809">
    <property type="entry name" value="UgpAE/MalFG_permease"/>
</dbReference>
<keyword evidence="6 7" id="KW-0472">Membrane</keyword>
<dbReference type="PANTHER" id="PTHR43227">
    <property type="entry name" value="BLL4140 PROTEIN"/>
    <property type="match status" value="1"/>
</dbReference>
<dbReference type="SUPFAM" id="SSF160964">
    <property type="entry name" value="MalF N-terminal region-like"/>
    <property type="match status" value="1"/>
</dbReference>
<evidence type="ECO:0000256" key="3">
    <source>
        <dbReference type="ARBA" id="ARBA00022475"/>
    </source>
</evidence>
<evidence type="ECO:0000259" key="8">
    <source>
        <dbReference type="PROSITE" id="PS50928"/>
    </source>
</evidence>
<keyword evidence="5 7" id="KW-1133">Transmembrane helix</keyword>
<comment type="subcellular location">
    <subcellularLocation>
        <location evidence="1 7">Cell membrane</location>
        <topology evidence="1 7">Multi-pass membrane protein</topology>
    </subcellularLocation>
</comment>
<evidence type="ECO:0000256" key="6">
    <source>
        <dbReference type="ARBA" id="ARBA00023136"/>
    </source>
</evidence>
<evidence type="ECO:0000256" key="7">
    <source>
        <dbReference type="RuleBase" id="RU363032"/>
    </source>
</evidence>
<name>A0A841RCA2_9SPIO</name>
<dbReference type="InterPro" id="IPR000515">
    <property type="entry name" value="MetI-like"/>
</dbReference>
<dbReference type="Gene3D" id="1.10.3720.10">
    <property type="entry name" value="MetI-like"/>
    <property type="match status" value="1"/>
</dbReference>
<sequence length="336" mass="38135">MTLISRSLSQMALTVLLFLLVTGAVEILIYVFARKVLGRKSAAVPMFLAPALLGLVLLILYPLIYSVILSFSNMNLHHFRNPDFSLALGWRNLSRLFTEPVLREVRIYALFFRTALWSFIQICLQTVLAYLLALSLEKPIRFKWFFRGILILPWAIPGVLAINVWVLDFNYTFGAVNLLLKALRGEQAMIHWMSSPFWNYTAMTIVNQWLGFPFLMVIISSAMKSVPPEMYEASELEGAGAVTRVFRIQIPLLAPLIAPAVLLIFTGNFMGFEIPYFLNQHNLETSDFLATALFRMAFVYNQYGYSAAFSWVLTALLSLISIVFIKKTKGFKGVTE</sequence>
<dbReference type="InterPro" id="IPR035906">
    <property type="entry name" value="MetI-like_sf"/>
</dbReference>
<dbReference type="Pfam" id="PF00528">
    <property type="entry name" value="BPD_transp_1"/>
    <property type="match status" value="1"/>
</dbReference>
<dbReference type="EMBL" id="JACHGJ010000003">
    <property type="protein sequence ID" value="MBB6480509.1"/>
    <property type="molecule type" value="Genomic_DNA"/>
</dbReference>
<feature type="transmembrane region" description="Helical" evidence="7">
    <location>
        <begin position="107"/>
        <end position="132"/>
    </location>
</feature>
<dbReference type="SUPFAM" id="SSF161098">
    <property type="entry name" value="MetI-like"/>
    <property type="match status" value="1"/>
</dbReference>
<evidence type="ECO:0000313" key="10">
    <source>
        <dbReference type="Proteomes" id="UP000587760"/>
    </source>
</evidence>
<feature type="transmembrane region" description="Helical" evidence="7">
    <location>
        <begin position="144"/>
        <end position="166"/>
    </location>
</feature>
<keyword evidence="10" id="KW-1185">Reference proteome</keyword>
<accession>A0A841RCA2</accession>
<evidence type="ECO:0000256" key="1">
    <source>
        <dbReference type="ARBA" id="ARBA00004651"/>
    </source>
</evidence>
<reference evidence="9 10" key="1">
    <citation type="submission" date="2020-08" db="EMBL/GenBank/DDBJ databases">
        <title>Genomic Encyclopedia of Type Strains, Phase IV (KMG-IV): sequencing the most valuable type-strain genomes for metagenomic binning, comparative biology and taxonomic classification.</title>
        <authorList>
            <person name="Goeker M."/>
        </authorList>
    </citation>
    <scope>NUCLEOTIDE SEQUENCE [LARGE SCALE GENOMIC DNA]</scope>
    <source>
        <strain evidence="9 10">DSM 2461</strain>
    </source>
</reference>
<dbReference type="RefSeq" id="WP_184746768.1">
    <property type="nucleotide sequence ID" value="NZ_JACHGJ010000003.1"/>
</dbReference>
<feature type="transmembrane region" description="Helical" evidence="7">
    <location>
        <begin position="197"/>
        <end position="219"/>
    </location>
</feature>
<protein>
    <submittedName>
        <fullName evidence="9">Arabinogalactan oligomer/maltooligosaccharide transport system permease protein</fullName>
    </submittedName>
</protein>
<gene>
    <name evidence="9" type="ORF">HNR50_002172</name>
</gene>
<keyword evidence="4 7" id="KW-0812">Transmembrane</keyword>
<dbReference type="GO" id="GO:0055085">
    <property type="term" value="P:transmembrane transport"/>
    <property type="evidence" value="ECO:0007669"/>
    <property type="project" value="InterPro"/>
</dbReference>
<dbReference type="AlphaFoldDB" id="A0A841RCA2"/>
<evidence type="ECO:0000256" key="2">
    <source>
        <dbReference type="ARBA" id="ARBA00022448"/>
    </source>
</evidence>
<dbReference type="Proteomes" id="UP000587760">
    <property type="component" value="Unassembled WGS sequence"/>
</dbReference>
<keyword evidence="3" id="KW-1003">Cell membrane</keyword>
<evidence type="ECO:0000256" key="5">
    <source>
        <dbReference type="ARBA" id="ARBA00022989"/>
    </source>
</evidence>
<feature type="domain" description="ABC transmembrane type-1" evidence="8">
    <location>
        <begin position="111"/>
        <end position="324"/>
    </location>
</feature>
<dbReference type="GO" id="GO:0005886">
    <property type="term" value="C:plasma membrane"/>
    <property type="evidence" value="ECO:0007669"/>
    <property type="project" value="UniProtKB-SubCell"/>
</dbReference>
<comment type="similarity">
    <text evidence="7">Belongs to the binding-protein-dependent transport system permease family.</text>
</comment>
<evidence type="ECO:0000313" key="9">
    <source>
        <dbReference type="EMBL" id="MBB6480509.1"/>
    </source>
</evidence>
<feature type="transmembrane region" description="Helical" evidence="7">
    <location>
        <begin position="252"/>
        <end position="272"/>
    </location>
</feature>
<keyword evidence="2 7" id="KW-0813">Transport</keyword>
<organism evidence="9 10">
    <name type="scientific">Spirochaeta isovalerica</name>
    <dbReference type="NCBI Taxonomy" id="150"/>
    <lineage>
        <taxon>Bacteria</taxon>
        <taxon>Pseudomonadati</taxon>
        <taxon>Spirochaetota</taxon>
        <taxon>Spirochaetia</taxon>
        <taxon>Spirochaetales</taxon>
        <taxon>Spirochaetaceae</taxon>
        <taxon>Spirochaeta</taxon>
    </lineage>
</organism>
<evidence type="ECO:0000256" key="4">
    <source>
        <dbReference type="ARBA" id="ARBA00022692"/>
    </source>
</evidence>
<feature type="transmembrane region" description="Helical" evidence="7">
    <location>
        <begin position="303"/>
        <end position="325"/>
    </location>
</feature>
<feature type="transmembrane region" description="Helical" evidence="7">
    <location>
        <begin position="45"/>
        <end position="68"/>
    </location>
</feature>
<dbReference type="PROSITE" id="PS50928">
    <property type="entry name" value="ABC_TM1"/>
    <property type="match status" value="1"/>
</dbReference>
<dbReference type="PANTHER" id="PTHR43227:SF7">
    <property type="entry name" value="ARABINOOLIGOSACCHARIDES TRANSPORT SYSTEM PERMEASE PROTEIN ARAP"/>
    <property type="match status" value="1"/>
</dbReference>
<comment type="caution">
    <text evidence="9">The sequence shown here is derived from an EMBL/GenBank/DDBJ whole genome shotgun (WGS) entry which is preliminary data.</text>
</comment>
<dbReference type="CDD" id="cd06261">
    <property type="entry name" value="TM_PBP2"/>
    <property type="match status" value="1"/>
</dbReference>